<name>A0A975BIS0_9BACT</name>
<dbReference type="AlphaFoldDB" id="A0A975BIS0"/>
<reference evidence="1" key="1">
    <citation type="journal article" date="2021" name="Microb. Physiol.">
        <title>Proteogenomic Insights into the Physiology of Marine, Sulfate-Reducing, Filamentous Desulfonema limicola and Desulfonema magnum.</title>
        <authorList>
            <person name="Schnaars V."/>
            <person name="Wohlbrand L."/>
            <person name="Scheve S."/>
            <person name="Hinrichs C."/>
            <person name="Reinhardt R."/>
            <person name="Rabus R."/>
        </authorList>
    </citation>
    <scope>NUCLEOTIDE SEQUENCE</scope>
    <source>
        <strain evidence="1">4be13</strain>
    </source>
</reference>
<keyword evidence="2" id="KW-1185">Reference proteome</keyword>
<evidence type="ECO:0000313" key="2">
    <source>
        <dbReference type="Proteomes" id="UP000663722"/>
    </source>
</evidence>
<dbReference type="EMBL" id="CP061800">
    <property type="protein sequence ID" value="QTA86132.1"/>
    <property type="molecule type" value="Genomic_DNA"/>
</dbReference>
<dbReference type="Proteomes" id="UP000663722">
    <property type="component" value="Chromosome"/>
</dbReference>
<gene>
    <name evidence="1" type="ORF">dnm_021510</name>
</gene>
<protein>
    <submittedName>
        <fullName evidence="1">Uncharacterized protein</fullName>
    </submittedName>
</protein>
<evidence type="ECO:0000313" key="1">
    <source>
        <dbReference type="EMBL" id="QTA86132.1"/>
    </source>
</evidence>
<sequence length="38" mass="4363">MVNDFQAPDVIIFYIKNSLNFSMLNTQTLNLLNCRASL</sequence>
<accession>A0A975BIS0</accession>
<proteinExistence type="predicted"/>
<dbReference type="KEGG" id="dmm:dnm_021510"/>
<organism evidence="1 2">
    <name type="scientific">Desulfonema magnum</name>
    <dbReference type="NCBI Taxonomy" id="45655"/>
    <lineage>
        <taxon>Bacteria</taxon>
        <taxon>Pseudomonadati</taxon>
        <taxon>Thermodesulfobacteriota</taxon>
        <taxon>Desulfobacteria</taxon>
        <taxon>Desulfobacterales</taxon>
        <taxon>Desulfococcaceae</taxon>
        <taxon>Desulfonema</taxon>
    </lineage>
</organism>